<dbReference type="Proteomes" id="UP000605784">
    <property type="component" value="Unassembled WGS sequence"/>
</dbReference>
<evidence type="ECO:0000256" key="3">
    <source>
        <dbReference type="ARBA" id="ARBA00022475"/>
    </source>
</evidence>
<feature type="transmembrane region" description="Helical" evidence="8">
    <location>
        <begin position="144"/>
        <end position="165"/>
    </location>
</feature>
<feature type="transmembrane region" description="Helical" evidence="8">
    <location>
        <begin position="289"/>
        <end position="308"/>
    </location>
</feature>
<evidence type="ECO:0000256" key="1">
    <source>
        <dbReference type="ARBA" id="ARBA00004651"/>
    </source>
</evidence>
<dbReference type="Pfam" id="PF02653">
    <property type="entry name" value="BPD_transp_2"/>
    <property type="match status" value="1"/>
</dbReference>
<dbReference type="CDD" id="cd06579">
    <property type="entry name" value="TM_PBP1_transp_AraH_like"/>
    <property type="match status" value="1"/>
</dbReference>
<dbReference type="GO" id="GO:0005886">
    <property type="term" value="C:plasma membrane"/>
    <property type="evidence" value="ECO:0007669"/>
    <property type="project" value="UniProtKB-SubCell"/>
</dbReference>
<dbReference type="PANTHER" id="PTHR32196:SF71">
    <property type="entry name" value="AUTOINDUCER 2 IMPORT SYSTEM PERMEASE PROTEIN LSRD"/>
    <property type="match status" value="1"/>
</dbReference>
<proteinExistence type="predicted"/>
<keyword evidence="6 8" id="KW-1133">Transmembrane helix</keyword>
<comment type="caution">
    <text evidence="9">The sequence shown here is derived from an EMBL/GenBank/DDBJ whole genome shotgun (WGS) entry which is preliminary data.</text>
</comment>
<evidence type="ECO:0000256" key="2">
    <source>
        <dbReference type="ARBA" id="ARBA00022448"/>
    </source>
</evidence>
<gene>
    <name evidence="9" type="primary">lsrC</name>
    <name evidence="9" type="ORF">GCM10009030_23300</name>
</gene>
<evidence type="ECO:0000313" key="10">
    <source>
        <dbReference type="Proteomes" id="UP000605784"/>
    </source>
</evidence>
<reference evidence="9" key="2">
    <citation type="submission" date="2020-09" db="EMBL/GenBank/DDBJ databases">
        <authorList>
            <person name="Sun Q."/>
            <person name="Ohkuma M."/>
        </authorList>
    </citation>
    <scope>NUCLEOTIDE SEQUENCE</scope>
    <source>
        <strain evidence="9">JCM 17820</strain>
    </source>
</reference>
<keyword evidence="7 8" id="KW-0472">Membrane</keyword>
<feature type="transmembrane region" description="Helical" evidence="8">
    <location>
        <begin position="314"/>
        <end position="333"/>
    </location>
</feature>
<feature type="transmembrane region" description="Helical" evidence="8">
    <location>
        <begin position="111"/>
        <end position="132"/>
    </location>
</feature>
<organism evidence="9 10">
    <name type="scientific">Haloarcula pellucida</name>
    <dbReference type="NCBI Taxonomy" id="1427151"/>
    <lineage>
        <taxon>Archaea</taxon>
        <taxon>Methanobacteriati</taxon>
        <taxon>Methanobacteriota</taxon>
        <taxon>Stenosarchaea group</taxon>
        <taxon>Halobacteria</taxon>
        <taxon>Halobacteriales</taxon>
        <taxon>Haloarculaceae</taxon>
        <taxon>Haloarcula</taxon>
    </lineage>
</organism>
<feature type="transmembrane region" description="Helical" evidence="8">
    <location>
        <begin position="263"/>
        <end position="282"/>
    </location>
</feature>
<evidence type="ECO:0000256" key="5">
    <source>
        <dbReference type="ARBA" id="ARBA00022692"/>
    </source>
</evidence>
<dbReference type="GO" id="GO:0022857">
    <property type="term" value="F:transmembrane transporter activity"/>
    <property type="evidence" value="ECO:0007669"/>
    <property type="project" value="InterPro"/>
</dbReference>
<keyword evidence="5 8" id="KW-0812">Transmembrane</keyword>
<dbReference type="InterPro" id="IPR001851">
    <property type="entry name" value="ABC_transp_permease"/>
</dbReference>
<evidence type="ECO:0000256" key="8">
    <source>
        <dbReference type="SAM" id="Phobius"/>
    </source>
</evidence>
<reference evidence="9" key="1">
    <citation type="journal article" date="2014" name="Int. J. Syst. Evol. Microbiol.">
        <title>Complete genome sequence of Corynebacterium casei LMG S-19264T (=DSM 44701T), isolated from a smear-ripened cheese.</title>
        <authorList>
            <consortium name="US DOE Joint Genome Institute (JGI-PGF)"/>
            <person name="Walter F."/>
            <person name="Albersmeier A."/>
            <person name="Kalinowski J."/>
            <person name="Ruckert C."/>
        </authorList>
    </citation>
    <scope>NUCLEOTIDE SEQUENCE</scope>
    <source>
        <strain evidence="9">JCM 17820</strain>
    </source>
</reference>
<comment type="subcellular location">
    <subcellularLocation>
        <location evidence="1">Cell membrane</location>
        <topology evidence="1">Multi-pass membrane protein</topology>
    </subcellularLocation>
</comment>
<keyword evidence="2" id="KW-0813">Transport</keyword>
<evidence type="ECO:0000256" key="4">
    <source>
        <dbReference type="ARBA" id="ARBA00022519"/>
    </source>
</evidence>
<sequence>MSTLTNLSSSVEDLRDTDRTRMLLFLMDNLIWPILFVSFLFFSALLPEIFTDYRNIRFLLYTSAGLGAITLAEGICLISGHFDLSVGSIAGFSAMSGSLFLTQWAPGTPGVVGIAVVLGVGAFIGFLNGFFISKFGVNPFLQTLSTLIIFEGGILVLSSTSIFNLPGTFTYLGGATVDLPLFKPMPVAVFFMFALFVAVFAWLTKTRFGRAIYAVGGDKEAAGEAGINVDKVVISVYVVSGLLAATGGLLLTGFTGGATPTLGTAQLFPAFTAAVIGGISLFGGRGNVLNALGGVLLLGTISAGLVMLNVGPQIVQTVNGVILFSAILLYTFVGRYRERLLSDL</sequence>
<keyword evidence="4" id="KW-0997">Cell inner membrane</keyword>
<dbReference type="PANTHER" id="PTHR32196">
    <property type="entry name" value="ABC TRANSPORTER PERMEASE PROTEIN YPHD-RELATED-RELATED"/>
    <property type="match status" value="1"/>
</dbReference>
<evidence type="ECO:0000256" key="7">
    <source>
        <dbReference type="ARBA" id="ARBA00023136"/>
    </source>
</evidence>
<dbReference type="RefSeq" id="WP_229783127.1">
    <property type="nucleotide sequence ID" value="NZ_BMOU01000003.1"/>
</dbReference>
<feature type="transmembrane region" description="Helical" evidence="8">
    <location>
        <begin position="232"/>
        <end position="251"/>
    </location>
</feature>
<keyword evidence="3" id="KW-1003">Cell membrane</keyword>
<dbReference type="AlphaFoldDB" id="A0A830GMU8"/>
<evidence type="ECO:0000256" key="6">
    <source>
        <dbReference type="ARBA" id="ARBA00022989"/>
    </source>
</evidence>
<keyword evidence="10" id="KW-1185">Reference proteome</keyword>
<feature type="transmembrane region" description="Helical" evidence="8">
    <location>
        <begin position="58"/>
        <end position="78"/>
    </location>
</feature>
<dbReference type="EMBL" id="BMOU01000003">
    <property type="protein sequence ID" value="GGN95774.1"/>
    <property type="molecule type" value="Genomic_DNA"/>
</dbReference>
<name>A0A830GMU8_9EURY</name>
<feature type="transmembrane region" description="Helical" evidence="8">
    <location>
        <begin position="185"/>
        <end position="203"/>
    </location>
</feature>
<feature type="transmembrane region" description="Helical" evidence="8">
    <location>
        <begin position="23"/>
        <end position="46"/>
    </location>
</feature>
<protein>
    <submittedName>
        <fullName evidence="9">Sugar ABC transporter permease</fullName>
    </submittedName>
</protein>
<evidence type="ECO:0000313" key="9">
    <source>
        <dbReference type="EMBL" id="GGN95774.1"/>
    </source>
</evidence>
<accession>A0A830GMU8</accession>